<dbReference type="InterPro" id="IPR005321">
    <property type="entry name" value="Peptidase_S58_DmpA"/>
</dbReference>
<dbReference type="SUPFAM" id="SSF56266">
    <property type="entry name" value="DmpA/ArgJ-like"/>
    <property type="match status" value="1"/>
</dbReference>
<keyword evidence="3" id="KW-1185">Reference proteome</keyword>
<protein>
    <submittedName>
        <fullName evidence="2">P1 family peptidase</fullName>
    </submittedName>
</protein>
<dbReference type="InterPro" id="IPR016117">
    <property type="entry name" value="ArgJ-like_dom_sf"/>
</dbReference>
<dbReference type="EMBL" id="CP090958">
    <property type="protein sequence ID" value="WGW13204.1"/>
    <property type="molecule type" value="Genomic_DNA"/>
</dbReference>
<dbReference type="PANTHER" id="PTHR36512:SF3">
    <property type="entry name" value="BLR5678 PROTEIN"/>
    <property type="match status" value="1"/>
</dbReference>
<comment type="similarity">
    <text evidence="1">Belongs to the peptidase S58 family.</text>
</comment>
<proteinExistence type="inferred from homology"/>
<evidence type="ECO:0000313" key="3">
    <source>
        <dbReference type="Proteomes" id="UP001209083"/>
    </source>
</evidence>
<gene>
    <name evidence="2" type="ORF">LWF01_05400</name>
</gene>
<dbReference type="Gene3D" id="3.60.70.12">
    <property type="entry name" value="L-amino peptidase D-ALA esterase/amidase"/>
    <property type="match status" value="1"/>
</dbReference>
<dbReference type="RefSeq" id="WP_349640019.1">
    <property type="nucleotide sequence ID" value="NZ_CP090958.1"/>
</dbReference>
<organism evidence="2 3">
    <name type="scientific">Saxibacter everestensis</name>
    <dbReference type="NCBI Taxonomy" id="2909229"/>
    <lineage>
        <taxon>Bacteria</taxon>
        <taxon>Bacillati</taxon>
        <taxon>Actinomycetota</taxon>
        <taxon>Actinomycetes</taxon>
        <taxon>Micrococcales</taxon>
        <taxon>Brevibacteriaceae</taxon>
        <taxon>Saxibacter</taxon>
    </lineage>
</organism>
<evidence type="ECO:0000256" key="1">
    <source>
        <dbReference type="ARBA" id="ARBA00007068"/>
    </source>
</evidence>
<dbReference type="Pfam" id="PF03576">
    <property type="entry name" value="Peptidase_S58"/>
    <property type="match status" value="1"/>
</dbReference>
<evidence type="ECO:0000313" key="2">
    <source>
        <dbReference type="EMBL" id="WGW13204.1"/>
    </source>
</evidence>
<accession>A0ABY8QW03</accession>
<sequence>MLQQPRARDLGIQLPGRTGEHNAITDVPGVTVGYTTLIEGADVRTGVTAILPRGRDHATLPCAAGRSVLNGNGEMTGSAWLDETGSLSLPILITNTHSVGAAHEGAVAWTARNHPGQANQWLLPVVAETWDGYLNDINGLHVRPEHAIATIDSASGGPVAEGSVGGGTGMNCYGFKGGSGTSSRLIGYGDSTYTVGAFVQANFGSRKELVIAGEPVGRALGEDNPMESSDWFANQGAGSVIVVIATDAPLLPDQCQALARRVPLGLARTGTAGSHFSGDIFLAFSTANQGALRSEMGDAAAREERYDTLRFIPWGQLDPLLTAVVESVEEAVLNAIFAGKEMIGRAGHRSPGLPVPAVLEMLGIRAPQQATAG</sequence>
<name>A0ABY8QW03_9MICO</name>
<reference evidence="2 3" key="1">
    <citation type="submission" date="2023-05" db="EMBL/GenBank/DDBJ databases">
        <title>Lithophilousrod everest ZFBP1038 complete genpme.</title>
        <authorList>
            <person name="Tian M."/>
        </authorList>
    </citation>
    <scope>NUCLEOTIDE SEQUENCE [LARGE SCALE GENOMIC DNA]</scope>
    <source>
        <strain evidence="2 3">ZFBP1038</strain>
    </source>
</reference>
<dbReference type="PANTHER" id="PTHR36512">
    <property type="entry name" value="D-AMINOPEPTIDASE"/>
    <property type="match status" value="1"/>
</dbReference>
<dbReference type="CDD" id="cd02253">
    <property type="entry name" value="DmpA"/>
    <property type="match status" value="1"/>
</dbReference>
<dbReference type="Proteomes" id="UP001209083">
    <property type="component" value="Chromosome"/>
</dbReference>